<dbReference type="Proteomes" id="UP000614058">
    <property type="component" value="Unassembled WGS sequence"/>
</dbReference>
<protein>
    <submittedName>
        <fullName evidence="2">DUF1304 family protein</fullName>
    </submittedName>
</protein>
<keyword evidence="3" id="KW-1185">Reference proteome</keyword>
<organism evidence="2 3">
    <name type="scientific">Kingella bonacorsii</name>
    <dbReference type="NCBI Taxonomy" id="2796361"/>
    <lineage>
        <taxon>Bacteria</taxon>
        <taxon>Pseudomonadati</taxon>
        <taxon>Pseudomonadota</taxon>
        <taxon>Betaproteobacteria</taxon>
        <taxon>Neisseriales</taxon>
        <taxon>Neisseriaceae</taxon>
        <taxon>Kingella</taxon>
    </lineage>
</organism>
<dbReference type="Pfam" id="PF06993">
    <property type="entry name" value="DUF1304"/>
    <property type="match status" value="1"/>
</dbReference>
<accession>A0ABS1BS15</accession>
<evidence type="ECO:0000256" key="1">
    <source>
        <dbReference type="SAM" id="Phobius"/>
    </source>
</evidence>
<name>A0ABS1BS15_9NEIS</name>
<dbReference type="EMBL" id="JAEHNZ010000002">
    <property type="protein sequence ID" value="MBK0395984.1"/>
    <property type="molecule type" value="Genomic_DNA"/>
</dbReference>
<proteinExistence type="predicted"/>
<feature type="transmembrane region" description="Helical" evidence="1">
    <location>
        <begin position="109"/>
        <end position="128"/>
    </location>
</feature>
<keyword evidence="1" id="KW-1133">Transmembrane helix</keyword>
<evidence type="ECO:0000313" key="2">
    <source>
        <dbReference type="EMBL" id="MBK0395984.1"/>
    </source>
</evidence>
<evidence type="ECO:0000313" key="3">
    <source>
        <dbReference type="Proteomes" id="UP000614058"/>
    </source>
</evidence>
<comment type="caution">
    <text evidence="2">The sequence shown here is derived from an EMBL/GenBank/DDBJ whole genome shotgun (WGS) entry which is preliminary data.</text>
</comment>
<feature type="transmembrane region" description="Helical" evidence="1">
    <location>
        <begin position="53"/>
        <end position="73"/>
    </location>
</feature>
<dbReference type="InterPro" id="IPR009732">
    <property type="entry name" value="DUF1304"/>
</dbReference>
<reference evidence="2 3" key="1">
    <citation type="journal article" date="2021" name="Pathogens">
        <title>Isolation and Characterization of Kingella bonacorsii sp. nov., A Novel Kingella Species Detected in a Stable Periodontitis Subject.</title>
        <authorList>
            <person name="Antezack A."/>
            <person name="Boxberger M."/>
            <person name="Rolland C."/>
            <person name="Monnet-Corti V."/>
            <person name="La Scola B."/>
        </authorList>
    </citation>
    <scope>NUCLEOTIDE SEQUENCE [LARGE SCALE GENOMIC DNA]</scope>
    <source>
        <strain evidence="2 3">Marseille-Q4569</strain>
    </source>
</reference>
<keyword evidence="1" id="KW-0812">Transmembrane</keyword>
<dbReference type="RefSeq" id="WP_200522129.1">
    <property type="nucleotide sequence ID" value="NZ_JAEHNZ010000002.1"/>
</dbReference>
<sequence length="130" mass="13958">MLALALLCAALTAATHFYIFYLELLAYGASNFRRVFQIPPEHLPIVRAPFNSLAVYNIALALSASLGILLHAFADSNYLYGMANGLIFAALGTATAAGAYLWYSQPTRQRPALIQAAPALLGLICLALSR</sequence>
<feature type="transmembrane region" description="Helical" evidence="1">
    <location>
        <begin position="85"/>
        <end position="103"/>
    </location>
</feature>
<keyword evidence="1" id="KW-0472">Membrane</keyword>
<gene>
    <name evidence="2" type="ORF">JDW22_05140</name>
</gene>